<accession>A0ABN1V7M1</accession>
<name>A0ABN1V7M1_9PSEU</name>
<gene>
    <name evidence="2" type="ORF">GCM10009675_12520</name>
</gene>
<protein>
    <submittedName>
        <fullName evidence="2">Uncharacterized protein</fullName>
    </submittedName>
</protein>
<organism evidence="2 3">
    <name type="scientific">Prauserella alba</name>
    <dbReference type="NCBI Taxonomy" id="176898"/>
    <lineage>
        <taxon>Bacteria</taxon>
        <taxon>Bacillati</taxon>
        <taxon>Actinomycetota</taxon>
        <taxon>Actinomycetes</taxon>
        <taxon>Pseudonocardiales</taxon>
        <taxon>Pseudonocardiaceae</taxon>
        <taxon>Prauserella</taxon>
    </lineage>
</organism>
<comment type="caution">
    <text evidence="2">The sequence shown here is derived from an EMBL/GenBank/DDBJ whole genome shotgun (WGS) entry which is preliminary data.</text>
</comment>
<dbReference type="RefSeq" id="WP_253857455.1">
    <property type="nucleotide sequence ID" value="NZ_BAAALM010000005.1"/>
</dbReference>
<evidence type="ECO:0000256" key="1">
    <source>
        <dbReference type="SAM" id="MobiDB-lite"/>
    </source>
</evidence>
<feature type="compositionally biased region" description="Low complexity" evidence="1">
    <location>
        <begin position="1"/>
        <end position="29"/>
    </location>
</feature>
<feature type="region of interest" description="Disordered" evidence="1">
    <location>
        <begin position="1"/>
        <end position="50"/>
    </location>
</feature>
<evidence type="ECO:0000313" key="3">
    <source>
        <dbReference type="Proteomes" id="UP001500467"/>
    </source>
</evidence>
<sequence>MTGPSVPEPAASDPAVSDPAAASDTATPPGTSLSAEVPPPDAATRDVAERSAAIRRASAERRRIAEVFGEVLPETTADERDQRRGPATSEGWYLENRPPHHDR</sequence>
<dbReference type="EMBL" id="BAAALM010000005">
    <property type="protein sequence ID" value="GAA1198450.1"/>
    <property type="molecule type" value="Genomic_DNA"/>
</dbReference>
<feature type="region of interest" description="Disordered" evidence="1">
    <location>
        <begin position="67"/>
        <end position="103"/>
    </location>
</feature>
<dbReference type="Proteomes" id="UP001500467">
    <property type="component" value="Unassembled WGS sequence"/>
</dbReference>
<keyword evidence="3" id="KW-1185">Reference proteome</keyword>
<proteinExistence type="predicted"/>
<evidence type="ECO:0000313" key="2">
    <source>
        <dbReference type="EMBL" id="GAA1198450.1"/>
    </source>
</evidence>
<reference evidence="2 3" key="1">
    <citation type="journal article" date="2019" name="Int. J. Syst. Evol. Microbiol.">
        <title>The Global Catalogue of Microorganisms (GCM) 10K type strain sequencing project: providing services to taxonomists for standard genome sequencing and annotation.</title>
        <authorList>
            <consortium name="The Broad Institute Genomics Platform"/>
            <consortium name="The Broad Institute Genome Sequencing Center for Infectious Disease"/>
            <person name="Wu L."/>
            <person name="Ma J."/>
        </authorList>
    </citation>
    <scope>NUCLEOTIDE SEQUENCE [LARGE SCALE GENOMIC DNA]</scope>
    <source>
        <strain evidence="2 3">JCM 13022</strain>
    </source>
</reference>